<dbReference type="eggNOG" id="arCOG02625">
    <property type="taxonomic scope" value="Archaea"/>
</dbReference>
<dbReference type="RefSeq" id="WP_015321488.1">
    <property type="nucleotide sequence ID" value="NC_019974.1"/>
</dbReference>
<name>L0K0G0_9EURY</name>
<dbReference type="GO" id="GO:0016787">
    <property type="term" value="F:hydrolase activity"/>
    <property type="evidence" value="ECO:0007669"/>
    <property type="project" value="UniProtKB-KW"/>
</dbReference>
<accession>L0K0G0</accession>
<dbReference type="STRING" id="694430.Natoc_2267"/>
<dbReference type="InterPro" id="IPR002725">
    <property type="entry name" value="YgjP-like_metallopeptidase"/>
</dbReference>
<dbReference type="GeneID" id="14403951"/>
<gene>
    <name evidence="2" type="ORF">Natoc_2267</name>
</gene>
<evidence type="ECO:0000313" key="3">
    <source>
        <dbReference type="Proteomes" id="UP000010878"/>
    </source>
</evidence>
<dbReference type="Pfam" id="PF01863">
    <property type="entry name" value="YgjP-like"/>
    <property type="match status" value="1"/>
</dbReference>
<dbReference type="Gene3D" id="3.30.2010.10">
    <property type="entry name" value="Metalloproteases ('zincins'), catalytic domain"/>
    <property type="match status" value="1"/>
</dbReference>
<feature type="domain" description="YgjP-like metallopeptidase" evidence="1">
    <location>
        <begin position="77"/>
        <end position="111"/>
    </location>
</feature>
<dbReference type="EMBL" id="CP003929">
    <property type="protein sequence ID" value="AGB38045.1"/>
    <property type="molecule type" value="Genomic_DNA"/>
</dbReference>
<sequence>MSDVDPRLRVFVDLFNLAYPDWNPPTGSNLKPEHVDFHDNLTSVNGSLGVTSNGEVIYRVNTGKWRSWDVNRRLKLVIHELGHVKHQNHSPDFWNRVVEIYHTFHEHKDEVDDIIAGDIDWSEVREHLVNNPTNRMVDNRVETAYERQLKLADELGYPEDDIPPFDEMEILRVRRDSPDETFVEPKNLVWERHDIDDLVTYFRSPNREGIRYNNGSYRVDPPKGVEVEPGHIQVVEGHKRAEILFHTHLKQSFRSRVLVRLVDDEDVGGDAAVADD</sequence>
<evidence type="ECO:0000259" key="1">
    <source>
        <dbReference type="Pfam" id="PF01863"/>
    </source>
</evidence>
<protein>
    <submittedName>
        <fullName evidence="2">Putative metal-dependent hydrolase</fullName>
    </submittedName>
</protein>
<evidence type="ECO:0000313" key="2">
    <source>
        <dbReference type="EMBL" id="AGB38045.1"/>
    </source>
</evidence>
<organism evidence="2 3">
    <name type="scientific">Natronococcus occultus SP4</name>
    <dbReference type="NCBI Taxonomy" id="694430"/>
    <lineage>
        <taxon>Archaea</taxon>
        <taxon>Methanobacteriati</taxon>
        <taxon>Methanobacteriota</taxon>
        <taxon>Stenosarchaea group</taxon>
        <taxon>Halobacteria</taxon>
        <taxon>Halobacteriales</taxon>
        <taxon>Natrialbaceae</taxon>
        <taxon>Natronococcus</taxon>
    </lineage>
</organism>
<dbReference type="AlphaFoldDB" id="L0K0G0"/>
<dbReference type="HOGENOM" id="CLU_1006916_0_0_2"/>
<dbReference type="KEGG" id="nou:Natoc_2267"/>
<dbReference type="OrthoDB" id="308128at2157"/>
<dbReference type="Proteomes" id="UP000010878">
    <property type="component" value="Chromosome"/>
</dbReference>
<keyword evidence="3" id="KW-1185">Reference proteome</keyword>
<keyword evidence="2" id="KW-0378">Hydrolase</keyword>
<reference evidence="2 3" key="1">
    <citation type="submission" date="2012-11" db="EMBL/GenBank/DDBJ databases">
        <title>FINISHED of Natronococcus occultus SP4, DSM 3396.</title>
        <authorList>
            <consortium name="DOE Joint Genome Institute"/>
            <person name="Eisen J."/>
            <person name="Huntemann M."/>
            <person name="Wei C.-L."/>
            <person name="Han J."/>
            <person name="Detter J.C."/>
            <person name="Han C."/>
            <person name="Tapia R."/>
            <person name="Chen A."/>
            <person name="Kyrpides N."/>
            <person name="Mavromatis K."/>
            <person name="Markowitz V."/>
            <person name="Szeto E."/>
            <person name="Ivanova N."/>
            <person name="Mikhailova N."/>
            <person name="Ovchinnikova G."/>
            <person name="Pagani I."/>
            <person name="Pati A."/>
            <person name="Goodwin L."/>
            <person name="Nordberg H.P."/>
            <person name="Cantor M.N."/>
            <person name="Hua S.X."/>
            <person name="Woyke T."/>
            <person name="Eisen J."/>
            <person name="Klenk H.-P."/>
            <person name="Klenk H.-P."/>
        </authorList>
    </citation>
    <scope>NUCLEOTIDE SEQUENCE [LARGE SCALE GENOMIC DNA]</scope>
    <source>
        <strain evidence="2 3">SP4</strain>
    </source>
</reference>
<proteinExistence type="predicted"/>